<evidence type="ECO:0000313" key="1">
    <source>
        <dbReference type="EMBL" id="GAA5136821.1"/>
    </source>
</evidence>
<name>A0ABP9NYM9_9BACT</name>
<keyword evidence="2" id="KW-1185">Reference proteome</keyword>
<reference evidence="2" key="1">
    <citation type="journal article" date="2019" name="Int. J. Syst. Evol. Microbiol.">
        <title>The Global Catalogue of Microorganisms (GCM) 10K type strain sequencing project: providing services to taxonomists for standard genome sequencing and annotation.</title>
        <authorList>
            <consortium name="The Broad Institute Genomics Platform"/>
            <consortium name="The Broad Institute Genome Sequencing Center for Infectious Disease"/>
            <person name="Wu L."/>
            <person name="Ma J."/>
        </authorList>
    </citation>
    <scope>NUCLEOTIDE SEQUENCE [LARGE SCALE GENOMIC DNA]</scope>
    <source>
        <strain evidence="2">JCM 18053</strain>
    </source>
</reference>
<sequence>MKTHAPGAIGMVSQEKGMMPGVSRLLTAQGTERATFLTAEGVVRATFGIPRLVVAFTPPGNACNNEMAPFPLGLNADHGSLITPAVFRFPFSWV</sequence>
<dbReference type="Proteomes" id="UP001499852">
    <property type="component" value="Unassembled WGS sequence"/>
</dbReference>
<organism evidence="1 2">
    <name type="scientific">Prosthecobacter algae</name>
    <dbReference type="NCBI Taxonomy" id="1144682"/>
    <lineage>
        <taxon>Bacteria</taxon>
        <taxon>Pseudomonadati</taxon>
        <taxon>Verrucomicrobiota</taxon>
        <taxon>Verrucomicrobiia</taxon>
        <taxon>Verrucomicrobiales</taxon>
        <taxon>Verrucomicrobiaceae</taxon>
        <taxon>Prosthecobacter</taxon>
    </lineage>
</organism>
<protein>
    <submittedName>
        <fullName evidence="1">Uncharacterized protein</fullName>
    </submittedName>
</protein>
<dbReference type="EMBL" id="BAABIA010000002">
    <property type="protein sequence ID" value="GAA5136821.1"/>
    <property type="molecule type" value="Genomic_DNA"/>
</dbReference>
<proteinExistence type="predicted"/>
<accession>A0ABP9NYM9</accession>
<gene>
    <name evidence="1" type="ORF">GCM10023213_12530</name>
</gene>
<evidence type="ECO:0000313" key="2">
    <source>
        <dbReference type="Proteomes" id="UP001499852"/>
    </source>
</evidence>
<comment type="caution">
    <text evidence="1">The sequence shown here is derived from an EMBL/GenBank/DDBJ whole genome shotgun (WGS) entry which is preliminary data.</text>
</comment>